<accession>A0A5R8KFK1</accession>
<dbReference type="Proteomes" id="UP000306196">
    <property type="component" value="Unassembled WGS sequence"/>
</dbReference>
<dbReference type="InterPro" id="IPR027417">
    <property type="entry name" value="P-loop_NTPase"/>
</dbReference>
<evidence type="ECO:0000256" key="1">
    <source>
        <dbReference type="ARBA" id="ARBA00010393"/>
    </source>
</evidence>
<dbReference type="OrthoDB" id="9773137at2"/>
<gene>
    <name evidence="7" type="ORF">FEM03_09265</name>
</gene>
<comment type="caution">
    <text evidence="7">The sequence shown here is derived from an EMBL/GenBank/DDBJ whole genome shotgun (WGS) entry which is preliminary data.</text>
</comment>
<evidence type="ECO:0000259" key="6">
    <source>
        <dbReference type="SMART" id="SM00670"/>
    </source>
</evidence>
<dbReference type="CDD" id="cd09883">
    <property type="entry name" value="PIN_VapC_PhoHL-ATPase"/>
    <property type="match status" value="1"/>
</dbReference>
<protein>
    <submittedName>
        <fullName evidence="7">PhoH family protein</fullName>
    </submittedName>
</protein>
<keyword evidence="2" id="KW-0547">Nucleotide-binding</keyword>
<evidence type="ECO:0000313" key="7">
    <source>
        <dbReference type="EMBL" id="TLD71092.1"/>
    </source>
</evidence>
<proteinExistence type="inferred from homology"/>
<dbReference type="PANTHER" id="PTHR30473:SF2">
    <property type="entry name" value="PIN DOMAIN-CONTAINING PROTEIN"/>
    <property type="match status" value="1"/>
</dbReference>
<dbReference type="GO" id="GO:0005829">
    <property type="term" value="C:cytosol"/>
    <property type="evidence" value="ECO:0007669"/>
    <property type="project" value="TreeGrafter"/>
</dbReference>
<keyword evidence="8" id="KW-1185">Reference proteome</keyword>
<evidence type="ECO:0000256" key="3">
    <source>
        <dbReference type="ARBA" id="ARBA00022840"/>
    </source>
</evidence>
<dbReference type="Pfam" id="PF13638">
    <property type="entry name" value="PIN_4"/>
    <property type="match status" value="1"/>
</dbReference>
<dbReference type="GO" id="GO:0005524">
    <property type="term" value="F:ATP binding"/>
    <property type="evidence" value="ECO:0007669"/>
    <property type="project" value="UniProtKB-KW"/>
</dbReference>
<feature type="compositionally biased region" description="Polar residues" evidence="5">
    <location>
        <begin position="41"/>
        <end position="50"/>
    </location>
</feature>
<dbReference type="EMBL" id="VAUV01000006">
    <property type="protein sequence ID" value="TLD71092.1"/>
    <property type="molecule type" value="Genomic_DNA"/>
</dbReference>
<feature type="domain" description="PIN" evidence="6">
    <location>
        <begin position="58"/>
        <end position="196"/>
    </location>
</feature>
<dbReference type="RefSeq" id="WP_138086098.1">
    <property type="nucleotide sequence ID" value="NZ_VAUV01000006.1"/>
</dbReference>
<evidence type="ECO:0000256" key="5">
    <source>
        <dbReference type="SAM" id="MobiDB-lite"/>
    </source>
</evidence>
<dbReference type="AlphaFoldDB" id="A0A5R8KFK1"/>
<evidence type="ECO:0000256" key="2">
    <source>
        <dbReference type="ARBA" id="ARBA00022741"/>
    </source>
</evidence>
<comment type="similarity">
    <text evidence="4">In the N-terminal section; belongs to the PINc/VapC protein family.</text>
</comment>
<dbReference type="Gene3D" id="3.40.50.300">
    <property type="entry name" value="P-loop containing nucleotide triphosphate hydrolases"/>
    <property type="match status" value="1"/>
</dbReference>
<dbReference type="SMART" id="SM00670">
    <property type="entry name" value="PINc"/>
    <property type="match status" value="1"/>
</dbReference>
<dbReference type="InterPro" id="IPR051451">
    <property type="entry name" value="PhoH2-like"/>
</dbReference>
<dbReference type="InterPro" id="IPR002716">
    <property type="entry name" value="PIN_dom"/>
</dbReference>
<evidence type="ECO:0000313" key="8">
    <source>
        <dbReference type="Proteomes" id="UP000306196"/>
    </source>
</evidence>
<dbReference type="InterPro" id="IPR029060">
    <property type="entry name" value="PIN-like_dom_sf"/>
</dbReference>
<name>A0A5R8KFK1_9BACT</name>
<organism evidence="7 8">
    <name type="scientific">Phragmitibacter flavus</name>
    <dbReference type="NCBI Taxonomy" id="2576071"/>
    <lineage>
        <taxon>Bacteria</taxon>
        <taxon>Pseudomonadati</taxon>
        <taxon>Verrucomicrobiota</taxon>
        <taxon>Verrucomicrobiia</taxon>
        <taxon>Verrucomicrobiales</taxon>
        <taxon>Verrucomicrobiaceae</taxon>
        <taxon>Phragmitibacter</taxon>
    </lineage>
</organism>
<dbReference type="PANTHER" id="PTHR30473">
    <property type="entry name" value="PROTEIN PHOH"/>
    <property type="match status" value="1"/>
</dbReference>
<dbReference type="Pfam" id="PF02562">
    <property type="entry name" value="PhoH"/>
    <property type="match status" value="1"/>
</dbReference>
<sequence length="529" mass="57673">MLHEAVLPSEAALLTTPTERADWQQNGDRNARKPGGKNKTRATQSQLRSTLTSGARAKTFVLDTNVLLHDPACLQRFEDNEVCIPVDVLSELDRFKAEPSERGANAREAHRLLTKAFAQQPAENVLAGVPTPGGGKVRLVVFDTNEAMTNPVLMKFQRVFHDLDKMDHRILACALWLGQQTGTPAILVSKDLNMQLKARAVGVPCEDYLHDKVEAKEVSHMELAMVTVTQHELQRFASSGVLSIDARKTASLVVNEYVLLSAGEKNTMPARFTATGEFARLHVPESLRVMNGRAIKSMNLGQACLLDALMNPDIALVTCYGQAGTGKTLLACAAGLSQVMAQGYTGLTVSRPIVAMGQGIGFLPGSLQEKMRPWLQPVYDALDLLTRPVADANFSKKKTSKHNNARPDAAPSMHAAVSAPYDPLIQSGVIEIEALCYIRGRSIPDRFFILDEAQQLTPLEAKTVVTRMSRGSKLVLVGDPAQIDNPYVDSRSNGLVYTRQRMRGQPFAAHIPLSKGERSPLAEAGARLL</sequence>
<dbReference type="InterPro" id="IPR003714">
    <property type="entry name" value="PhoH"/>
</dbReference>
<comment type="similarity">
    <text evidence="1">Belongs to the PhoH family.</text>
</comment>
<evidence type="ECO:0000256" key="4">
    <source>
        <dbReference type="ARBA" id="ARBA00046345"/>
    </source>
</evidence>
<reference evidence="7 8" key="1">
    <citation type="submission" date="2019-05" db="EMBL/GenBank/DDBJ databases">
        <title>Verrucobacter flavum gen. nov., sp. nov. a new member of the family Verrucomicrobiaceae.</title>
        <authorList>
            <person name="Szuroczki S."/>
            <person name="Abbaszade G."/>
            <person name="Szabo A."/>
            <person name="Felfoldi T."/>
            <person name="Schumann P."/>
            <person name="Boka K."/>
            <person name="Keki Z."/>
            <person name="Toumi M."/>
            <person name="Toth E."/>
        </authorList>
    </citation>
    <scope>NUCLEOTIDE SEQUENCE [LARGE SCALE GENOMIC DNA]</scope>
    <source>
        <strain evidence="7 8">MG-N-17</strain>
    </source>
</reference>
<feature type="region of interest" description="Disordered" evidence="5">
    <location>
        <begin position="1"/>
        <end position="50"/>
    </location>
</feature>
<feature type="compositionally biased region" description="Polar residues" evidence="5">
    <location>
        <begin position="15"/>
        <end position="28"/>
    </location>
</feature>
<dbReference type="Gene3D" id="3.40.50.1010">
    <property type="entry name" value="5'-nuclease"/>
    <property type="match status" value="1"/>
</dbReference>
<dbReference type="SUPFAM" id="SSF88723">
    <property type="entry name" value="PIN domain-like"/>
    <property type="match status" value="1"/>
</dbReference>
<dbReference type="SUPFAM" id="SSF52540">
    <property type="entry name" value="P-loop containing nucleoside triphosphate hydrolases"/>
    <property type="match status" value="1"/>
</dbReference>
<keyword evidence="3" id="KW-0067">ATP-binding</keyword>